<dbReference type="AlphaFoldDB" id="A0A1L3GS39"/>
<name>A0A1L3GS39_9BACT</name>
<protein>
    <submittedName>
        <fullName evidence="6">LemA family protein</fullName>
    </submittedName>
</protein>
<dbReference type="PANTHER" id="PTHR34478">
    <property type="entry name" value="PROTEIN LEMA"/>
    <property type="match status" value="1"/>
</dbReference>
<evidence type="ECO:0000256" key="4">
    <source>
        <dbReference type="ARBA" id="ARBA00022989"/>
    </source>
</evidence>
<dbReference type="Gene3D" id="1.20.1440.20">
    <property type="entry name" value="LemA-like domain"/>
    <property type="match status" value="1"/>
</dbReference>
<keyword evidence="3" id="KW-0812">Transmembrane</keyword>
<dbReference type="STRING" id="1842532.A7E78_13400"/>
<dbReference type="SUPFAM" id="SSF140478">
    <property type="entry name" value="LemA-like"/>
    <property type="match status" value="1"/>
</dbReference>
<evidence type="ECO:0000256" key="2">
    <source>
        <dbReference type="ARBA" id="ARBA00008854"/>
    </source>
</evidence>
<keyword evidence="7" id="KW-1185">Reference proteome</keyword>
<reference evidence="6 7" key="1">
    <citation type="journal article" date="2017" name="Genome Announc.">
        <title>Complete Genome Sequences of Two Acetylene-Fermenting Pelobacter acetylenicus Strains.</title>
        <authorList>
            <person name="Sutton J.M."/>
            <person name="Baesman S.M."/>
            <person name="Fierst J.L."/>
            <person name="Poret-Peterson A.T."/>
            <person name="Oremland R.S."/>
            <person name="Dunlap D.S."/>
            <person name="Akob D.M."/>
        </authorList>
    </citation>
    <scope>NUCLEOTIDE SEQUENCE [LARGE SCALE GENOMIC DNA]</scope>
    <source>
        <strain evidence="6 7">SFB93</strain>
    </source>
</reference>
<keyword evidence="5" id="KW-0472">Membrane</keyword>
<dbReference type="EMBL" id="CP015519">
    <property type="protein sequence ID" value="APG28741.1"/>
    <property type="molecule type" value="Genomic_DNA"/>
</dbReference>
<evidence type="ECO:0000313" key="6">
    <source>
        <dbReference type="EMBL" id="APG28741.1"/>
    </source>
</evidence>
<gene>
    <name evidence="6" type="ORF">A7E78_13400</name>
</gene>
<comment type="similarity">
    <text evidence="2">Belongs to the LemA family.</text>
</comment>
<dbReference type="GO" id="GO:0016020">
    <property type="term" value="C:membrane"/>
    <property type="evidence" value="ECO:0007669"/>
    <property type="project" value="UniProtKB-SubCell"/>
</dbReference>
<dbReference type="KEGG" id="pef:A7E78_13400"/>
<dbReference type="PANTHER" id="PTHR34478:SF1">
    <property type="entry name" value="PROTEIN LEMA"/>
    <property type="match status" value="1"/>
</dbReference>
<dbReference type="InterPro" id="IPR023353">
    <property type="entry name" value="LemA-like_dom_sf"/>
</dbReference>
<dbReference type="Proteomes" id="UP000182517">
    <property type="component" value="Chromosome"/>
</dbReference>
<evidence type="ECO:0000313" key="7">
    <source>
        <dbReference type="Proteomes" id="UP000182517"/>
    </source>
</evidence>
<dbReference type="InterPro" id="IPR007156">
    <property type="entry name" value="MamQ_LemA"/>
</dbReference>
<dbReference type="OrthoDB" id="9804152at2"/>
<keyword evidence="4" id="KW-1133">Transmembrane helix</keyword>
<evidence type="ECO:0000256" key="1">
    <source>
        <dbReference type="ARBA" id="ARBA00004167"/>
    </source>
</evidence>
<evidence type="ECO:0000256" key="3">
    <source>
        <dbReference type="ARBA" id="ARBA00022692"/>
    </source>
</evidence>
<evidence type="ECO:0000256" key="5">
    <source>
        <dbReference type="ARBA" id="ARBA00023136"/>
    </source>
</evidence>
<accession>A0A1L3GS39</accession>
<comment type="subcellular location">
    <subcellularLocation>
        <location evidence="1">Membrane</location>
        <topology evidence="1">Single-pass membrane protein</topology>
    </subcellularLocation>
</comment>
<organism evidence="6 7">
    <name type="scientific">Syntrophotalea acetylenivorans</name>
    <dbReference type="NCBI Taxonomy" id="1842532"/>
    <lineage>
        <taxon>Bacteria</taxon>
        <taxon>Pseudomonadati</taxon>
        <taxon>Thermodesulfobacteriota</taxon>
        <taxon>Desulfuromonadia</taxon>
        <taxon>Desulfuromonadales</taxon>
        <taxon>Syntrophotaleaceae</taxon>
        <taxon>Syntrophotalea</taxon>
    </lineage>
</organism>
<sequence>MIGLIVLAVLLLILAVLTIYVVTIYNGLVSLKNNIDKAWSNIDVLLKQRFDELPKLIKVCEGYMQHEQKTLEAVIKARSMVQNARGGKDSLQAQNMLTDTLRSLFMVVERYPDLKADTAFQSLSQRISELEDMIADRREYYNDAVTIYNIRIEQFPDVIIARLFNFAARTLWQIDAAHREDVEVSFQHM</sequence>
<proteinExistence type="inferred from homology"/>
<dbReference type="Pfam" id="PF04011">
    <property type="entry name" value="LemA"/>
    <property type="match status" value="1"/>
</dbReference>
<dbReference type="RefSeq" id="WP_072284765.1">
    <property type="nucleotide sequence ID" value="NZ_CP015519.1"/>
</dbReference>